<evidence type="ECO:0000313" key="3">
    <source>
        <dbReference type="Proteomes" id="UP000184241"/>
    </source>
</evidence>
<name>A0A1M5WPI7_9CLOT</name>
<keyword evidence="1" id="KW-1133">Transmembrane helix</keyword>
<accession>A0A1M5WPI7</accession>
<keyword evidence="1" id="KW-0472">Membrane</keyword>
<protein>
    <submittedName>
        <fullName evidence="2">Uncharacterized protein</fullName>
    </submittedName>
</protein>
<feature type="transmembrane region" description="Helical" evidence="1">
    <location>
        <begin position="37"/>
        <end position="60"/>
    </location>
</feature>
<dbReference type="EMBL" id="FQXU01000004">
    <property type="protein sequence ID" value="SHH89292.1"/>
    <property type="molecule type" value="Genomic_DNA"/>
</dbReference>
<sequence>MAIGTFLITGWILSWFKFDEIIIQTFKELFNKDITKATYYFIFFCLGILGEIVLLFQGAYYEYFLR</sequence>
<organism evidence="2 3">
    <name type="scientific">Clostridium intestinale DSM 6191</name>
    <dbReference type="NCBI Taxonomy" id="1121320"/>
    <lineage>
        <taxon>Bacteria</taxon>
        <taxon>Bacillati</taxon>
        <taxon>Bacillota</taxon>
        <taxon>Clostridia</taxon>
        <taxon>Eubacteriales</taxon>
        <taxon>Clostridiaceae</taxon>
        <taxon>Clostridium</taxon>
    </lineage>
</organism>
<gene>
    <name evidence="2" type="ORF">SAMN02745941_01185</name>
</gene>
<reference evidence="2 3" key="1">
    <citation type="submission" date="2016-11" db="EMBL/GenBank/DDBJ databases">
        <authorList>
            <person name="Jaros S."/>
            <person name="Januszkiewicz K."/>
            <person name="Wedrychowicz H."/>
        </authorList>
    </citation>
    <scope>NUCLEOTIDE SEQUENCE [LARGE SCALE GENOMIC DNA]</scope>
    <source>
        <strain evidence="2 3">DSM 6191</strain>
    </source>
</reference>
<evidence type="ECO:0000313" key="2">
    <source>
        <dbReference type="EMBL" id="SHH89292.1"/>
    </source>
</evidence>
<dbReference type="RefSeq" id="WP_073017667.1">
    <property type="nucleotide sequence ID" value="NZ_FQXU01000004.1"/>
</dbReference>
<evidence type="ECO:0000256" key="1">
    <source>
        <dbReference type="SAM" id="Phobius"/>
    </source>
</evidence>
<dbReference type="Proteomes" id="UP000184241">
    <property type="component" value="Unassembled WGS sequence"/>
</dbReference>
<dbReference type="AlphaFoldDB" id="A0A1M5WPI7"/>
<proteinExistence type="predicted"/>
<keyword evidence="1" id="KW-0812">Transmembrane</keyword>